<keyword evidence="1" id="KW-0732">Signal</keyword>
<gene>
    <name evidence="2" type="ordered locus">Psesu_3076</name>
</gene>
<dbReference type="eggNOG" id="ENOG5030TNY">
    <property type="taxonomic scope" value="Bacteria"/>
</dbReference>
<name>E6WXN3_PSEUU</name>
<dbReference type="AlphaFoldDB" id="E6WXN3"/>
<dbReference type="HOGENOM" id="CLU_1383142_0_0_6"/>
<dbReference type="STRING" id="743721.Psesu_3076"/>
<proteinExistence type="predicted"/>
<dbReference type="Proteomes" id="UP000008632">
    <property type="component" value="Chromosome"/>
</dbReference>
<sequence>MLLLLGLALAPAAGAQAAAPLSGTAEVLTNQLGALTRTSPRGAMETAQLFFRDGALRIHFRDNAGGQYALVLPEGASVGWIIGADGGSMPVPRMHWPLRFDADAPCTGLGMFADCQRVENGVYAGRNAVHWRYRLPNPTGPGMTRQGNMWLDAETGLVLSYEGRTGVGREQRWEVRRLRYVPQPAELFDPPPEATAR</sequence>
<keyword evidence="3" id="KW-1185">Reference proteome</keyword>
<evidence type="ECO:0000313" key="2">
    <source>
        <dbReference type="EMBL" id="ADV28899.1"/>
    </source>
</evidence>
<organism evidence="2 3">
    <name type="scientific">Pseudoxanthomonas suwonensis (strain 11-1)</name>
    <dbReference type="NCBI Taxonomy" id="743721"/>
    <lineage>
        <taxon>Bacteria</taxon>
        <taxon>Pseudomonadati</taxon>
        <taxon>Pseudomonadota</taxon>
        <taxon>Gammaproteobacteria</taxon>
        <taxon>Lysobacterales</taxon>
        <taxon>Lysobacteraceae</taxon>
        <taxon>Pseudoxanthomonas</taxon>
    </lineage>
</organism>
<evidence type="ECO:0008006" key="4">
    <source>
        <dbReference type="Google" id="ProtNLM"/>
    </source>
</evidence>
<evidence type="ECO:0000256" key="1">
    <source>
        <dbReference type="SAM" id="SignalP"/>
    </source>
</evidence>
<feature type="signal peptide" evidence="1">
    <location>
        <begin position="1"/>
        <end position="17"/>
    </location>
</feature>
<protein>
    <recommendedName>
        <fullName evidence="4">Secreted protein</fullName>
    </recommendedName>
</protein>
<dbReference type="EMBL" id="CP002446">
    <property type="protein sequence ID" value="ADV28899.1"/>
    <property type="molecule type" value="Genomic_DNA"/>
</dbReference>
<feature type="chain" id="PRO_5003214669" description="Secreted protein" evidence="1">
    <location>
        <begin position="18"/>
        <end position="197"/>
    </location>
</feature>
<evidence type="ECO:0000313" key="3">
    <source>
        <dbReference type="Proteomes" id="UP000008632"/>
    </source>
</evidence>
<reference evidence="2 3" key="1">
    <citation type="submission" date="2011-01" db="EMBL/GenBank/DDBJ databases">
        <title>Complete sequence of Pseudoxanthomonas suwonensis 11-1.</title>
        <authorList>
            <consortium name="US DOE Joint Genome Institute"/>
            <person name="Lucas S."/>
            <person name="Copeland A."/>
            <person name="Lapidus A."/>
            <person name="Cheng J.-F."/>
            <person name="Goodwin L."/>
            <person name="Pitluck S."/>
            <person name="Teshima H."/>
            <person name="Detter J.C."/>
            <person name="Han C."/>
            <person name="Tapia R."/>
            <person name="Land M."/>
            <person name="Hauser L."/>
            <person name="Kyrpides N."/>
            <person name="Ivanova N."/>
            <person name="Ovchinnikova G."/>
            <person name="Siebers A.K."/>
            <person name="Allgaier M."/>
            <person name="Thelen M.P."/>
            <person name="Hugenholtz P."/>
            <person name="Gladden J."/>
            <person name="Woyke T."/>
        </authorList>
    </citation>
    <scope>NUCLEOTIDE SEQUENCE [LARGE SCALE GENOMIC DNA]</scope>
    <source>
        <strain evidence="3">11-1</strain>
    </source>
</reference>
<dbReference type="OrthoDB" id="5956321at2"/>
<dbReference type="KEGG" id="psu:Psesu_3076"/>
<accession>E6WXN3</accession>